<accession>A0A0C9XL87</accession>
<reference evidence="2" key="2">
    <citation type="submission" date="2015-01" db="EMBL/GenBank/DDBJ databases">
        <title>Evolutionary Origins and Diversification of the Mycorrhizal Mutualists.</title>
        <authorList>
            <consortium name="DOE Joint Genome Institute"/>
            <consortium name="Mycorrhizal Genomics Consortium"/>
            <person name="Kohler A."/>
            <person name="Kuo A."/>
            <person name="Nagy L.G."/>
            <person name="Floudas D."/>
            <person name="Copeland A."/>
            <person name="Barry K.W."/>
            <person name="Cichocki N."/>
            <person name="Veneault-Fourrey C."/>
            <person name="LaButti K."/>
            <person name="Lindquist E.A."/>
            <person name="Lipzen A."/>
            <person name="Lundell T."/>
            <person name="Morin E."/>
            <person name="Murat C."/>
            <person name="Riley R."/>
            <person name="Ohm R."/>
            <person name="Sun H."/>
            <person name="Tunlid A."/>
            <person name="Henrissat B."/>
            <person name="Grigoriev I.V."/>
            <person name="Hibbett D.S."/>
            <person name="Martin F."/>
        </authorList>
    </citation>
    <scope>NUCLEOTIDE SEQUENCE [LARGE SCALE GENOMIC DNA]</scope>
    <source>
        <strain evidence="2">LaAM-08-1</strain>
    </source>
</reference>
<dbReference type="AlphaFoldDB" id="A0A0C9XL87"/>
<evidence type="ECO:0000313" key="2">
    <source>
        <dbReference type="Proteomes" id="UP000054477"/>
    </source>
</evidence>
<evidence type="ECO:0000313" key="1">
    <source>
        <dbReference type="EMBL" id="KIJ98341.1"/>
    </source>
</evidence>
<organism evidence="1 2">
    <name type="scientific">Laccaria amethystina LaAM-08-1</name>
    <dbReference type="NCBI Taxonomy" id="1095629"/>
    <lineage>
        <taxon>Eukaryota</taxon>
        <taxon>Fungi</taxon>
        <taxon>Dikarya</taxon>
        <taxon>Basidiomycota</taxon>
        <taxon>Agaricomycotina</taxon>
        <taxon>Agaricomycetes</taxon>
        <taxon>Agaricomycetidae</taxon>
        <taxon>Agaricales</taxon>
        <taxon>Agaricineae</taxon>
        <taxon>Hydnangiaceae</taxon>
        <taxon>Laccaria</taxon>
    </lineage>
</organism>
<proteinExistence type="predicted"/>
<protein>
    <submittedName>
        <fullName evidence="1">Unplaced genomic scaffold K443scaffold_136, whole genome shotgun sequence</fullName>
    </submittedName>
</protein>
<reference evidence="1 2" key="1">
    <citation type="submission" date="2014-04" db="EMBL/GenBank/DDBJ databases">
        <authorList>
            <consortium name="DOE Joint Genome Institute"/>
            <person name="Kuo A."/>
            <person name="Kohler A."/>
            <person name="Nagy L.G."/>
            <person name="Floudas D."/>
            <person name="Copeland A."/>
            <person name="Barry K.W."/>
            <person name="Cichocki N."/>
            <person name="Veneault-Fourrey C."/>
            <person name="LaButti K."/>
            <person name="Lindquist E.A."/>
            <person name="Lipzen A."/>
            <person name="Lundell T."/>
            <person name="Morin E."/>
            <person name="Murat C."/>
            <person name="Sun H."/>
            <person name="Tunlid A."/>
            <person name="Henrissat B."/>
            <person name="Grigoriev I.V."/>
            <person name="Hibbett D.S."/>
            <person name="Martin F."/>
            <person name="Nordberg H.P."/>
            <person name="Cantor M.N."/>
            <person name="Hua S.X."/>
        </authorList>
    </citation>
    <scope>NUCLEOTIDE SEQUENCE [LARGE SCALE GENOMIC DNA]</scope>
    <source>
        <strain evidence="1 2">LaAM-08-1</strain>
    </source>
</reference>
<gene>
    <name evidence="1" type="ORF">K443DRAFT_211441</name>
</gene>
<dbReference type="HOGENOM" id="CLU_2061851_0_0_1"/>
<dbReference type="Proteomes" id="UP000054477">
    <property type="component" value="Unassembled WGS sequence"/>
</dbReference>
<keyword evidence="2" id="KW-1185">Reference proteome</keyword>
<sequence length="119" mass="13112">MCDWAKGGSRAMCGSRLVVWVDAKTLADVLSFGLDSTTGRLRADPLTSLLLRSLKFRPPESMRFQRATIDFSTELASSASSTEYETPSLYCQGQGRTVCSHVGIKISAQPCDQCERRFP</sequence>
<name>A0A0C9XL87_9AGAR</name>
<dbReference type="EMBL" id="KN838671">
    <property type="protein sequence ID" value="KIJ98341.1"/>
    <property type="molecule type" value="Genomic_DNA"/>
</dbReference>